<dbReference type="PANTHER" id="PTHR33798">
    <property type="entry name" value="FLAVOPROTEIN OXYGENASE"/>
    <property type="match status" value="1"/>
</dbReference>
<protein>
    <submittedName>
        <fullName evidence="6">Flavin reductase family protein</fullName>
    </submittedName>
</protein>
<dbReference type="Gene3D" id="2.30.110.10">
    <property type="entry name" value="Electron Transport, Fmn-binding Protein, Chain A"/>
    <property type="match status" value="1"/>
</dbReference>
<proteinExistence type="inferred from homology"/>
<accession>A0A9D7S710</accession>
<evidence type="ECO:0000256" key="3">
    <source>
        <dbReference type="ARBA" id="ARBA00022643"/>
    </source>
</evidence>
<dbReference type="Pfam" id="PF01613">
    <property type="entry name" value="Flavin_Reduct"/>
    <property type="match status" value="1"/>
</dbReference>
<evidence type="ECO:0000256" key="1">
    <source>
        <dbReference type="ARBA" id="ARBA00001917"/>
    </source>
</evidence>
<dbReference type="SUPFAM" id="SSF50475">
    <property type="entry name" value="FMN-binding split barrel"/>
    <property type="match status" value="1"/>
</dbReference>
<comment type="similarity">
    <text evidence="4">Belongs to the flavoredoxin family.</text>
</comment>
<evidence type="ECO:0000256" key="4">
    <source>
        <dbReference type="ARBA" id="ARBA00038054"/>
    </source>
</evidence>
<dbReference type="InterPro" id="IPR012349">
    <property type="entry name" value="Split_barrel_FMN-bd"/>
</dbReference>
<keyword evidence="3" id="KW-0288">FMN</keyword>
<feature type="domain" description="Flavin reductase like" evidence="5">
    <location>
        <begin position="21"/>
        <end position="179"/>
    </location>
</feature>
<dbReference type="AlphaFoldDB" id="A0A9D7S710"/>
<evidence type="ECO:0000313" key="6">
    <source>
        <dbReference type="EMBL" id="MBK9716347.1"/>
    </source>
</evidence>
<comment type="cofactor">
    <cofactor evidence="1">
        <name>FMN</name>
        <dbReference type="ChEBI" id="CHEBI:58210"/>
    </cofactor>
</comment>
<dbReference type="GO" id="GO:0010181">
    <property type="term" value="F:FMN binding"/>
    <property type="evidence" value="ECO:0007669"/>
    <property type="project" value="InterPro"/>
</dbReference>
<dbReference type="EMBL" id="JADKFW010000004">
    <property type="protein sequence ID" value="MBK9716347.1"/>
    <property type="molecule type" value="Genomic_DNA"/>
</dbReference>
<gene>
    <name evidence="6" type="ORF">IPO85_02255</name>
</gene>
<reference evidence="6 7" key="1">
    <citation type="submission" date="2020-10" db="EMBL/GenBank/DDBJ databases">
        <title>Connecting structure to function with the recovery of over 1000 high-quality activated sludge metagenome-assembled genomes encoding full-length rRNA genes using long-read sequencing.</title>
        <authorList>
            <person name="Singleton C.M."/>
            <person name="Petriglieri F."/>
            <person name="Kristensen J.M."/>
            <person name="Kirkegaard R.H."/>
            <person name="Michaelsen T.Y."/>
            <person name="Andersen M.H."/>
            <person name="Karst S.M."/>
            <person name="Dueholm M.S."/>
            <person name="Nielsen P.H."/>
            <person name="Albertsen M."/>
        </authorList>
    </citation>
    <scope>NUCLEOTIDE SEQUENCE [LARGE SCALE GENOMIC DNA]</scope>
    <source>
        <strain evidence="6">Ribe_18-Q3-R11-54_BAT3C.373</strain>
    </source>
</reference>
<name>A0A9D7S710_9BACT</name>
<evidence type="ECO:0000259" key="5">
    <source>
        <dbReference type="SMART" id="SM00903"/>
    </source>
</evidence>
<evidence type="ECO:0000256" key="2">
    <source>
        <dbReference type="ARBA" id="ARBA00022630"/>
    </source>
</evidence>
<comment type="caution">
    <text evidence="6">The sequence shown here is derived from an EMBL/GenBank/DDBJ whole genome shotgun (WGS) entry which is preliminary data.</text>
</comment>
<keyword evidence="2" id="KW-0285">Flavoprotein</keyword>
<dbReference type="PANTHER" id="PTHR33798:SF5">
    <property type="entry name" value="FLAVIN REDUCTASE LIKE DOMAIN-CONTAINING PROTEIN"/>
    <property type="match status" value="1"/>
</dbReference>
<organism evidence="6 7">
    <name type="scientific">Candidatus Defluviibacterium haderslevense</name>
    <dbReference type="NCBI Taxonomy" id="2981993"/>
    <lineage>
        <taxon>Bacteria</taxon>
        <taxon>Pseudomonadati</taxon>
        <taxon>Bacteroidota</taxon>
        <taxon>Saprospiria</taxon>
        <taxon>Saprospirales</taxon>
        <taxon>Saprospiraceae</taxon>
        <taxon>Candidatus Defluviibacterium</taxon>
    </lineage>
</organism>
<evidence type="ECO:0000313" key="7">
    <source>
        <dbReference type="Proteomes" id="UP000808349"/>
    </source>
</evidence>
<dbReference type="InterPro" id="IPR002563">
    <property type="entry name" value="Flavin_Rdtase-like_dom"/>
</dbReference>
<dbReference type="Proteomes" id="UP000808349">
    <property type="component" value="Unassembled WGS sequence"/>
</dbReference>
<dbReference type="SMART" id="SM00903">
    <property type="entry name" value="Flavin_Reduct"/>
    <property type="match status" value="1"/>
</dbReference>
<sequence length="293" mass="32354">MKRKIIPGTIPTADLHQYLLGSVAPRPIAFVSTMDAQGRTNLAPYSFFNAFSSNPPILVFSSNRRVEGNTTKDTLHNIMESKECVVNVVNYEIVRQMMICSVDFPTEISEFEQSGLTPVPAELVKCPLVKESPVNMECIVQEIIPLGDQGGAGHLIICKVVCMHVSESVLDENSRIDPHKIDLMGRMGRAFYVRASGKSVLAMPQSQHLPIVGYPNLPEHIRMSNILSANHIAYMSGLKALPNQLTALEFLKDFPDCQNIIKSIDKINSGHHLAVKLFEEGNMDLAVNLLCAL</sequence>
<dbReference type="GO" id="GO:0016646">
    <property type="term" value="F:oxidoreductase activity, acting on the CH-NH group of donors, NAD or NADP as acceptor"/>
    <property type="evidence" value="ECO:0007669"/>
    <property type="project" value="UniProtKB-ARBA"/>
</dbReference>